<reference evidence="1" key="1">
    <citation type="submission" date="2013-07" db="EMBL/GenBank/DDBJ databases">
        <title>The genome of an arbuscular mycorrhizal fungus provides insights into the evolution of the oldest plant symbiosis.</title>
        <authorList>
            <consortium name="DOE Joint Genome Institute"/>
            <person name="Tisserant E."/>
            <person name="Malbreil M."/>
            <person name="Kuo A."/>
            <person name="Kohler A."/>
            <person name="Symeonidi A."/>
            <person name="Balestrini R."/>
            <person name="Charron P."/>
            <person name="Duensing N."/>
            <person name="Frei-dit-Frey N."/>
            <person name="Gianinazzi-Pearson V."/>
            <person name="Gilbert B."/>
            <person name="Handa Y."/>
            <person name="Hijri M."/>
            <person name="Kaul R."/>
            <person name="Kawaguchi M."/>
            <person name="Krajinski F."/>
            <person name="Lammers P."/>
            <person name="Lapierre D."/>
            <person name="Masclaux F.G."/>
            <person name="Murat C."/>
            <person name="Morin E."/>
            <person name="Ndikumana S."/>
            <person name="Pagni M."/>
            <person name="Petitpierre D."/>
            <person name="Requena N."/>
            <person name="Rosikiewicz P."/>
            <person name="Riley R."/>
            <person name="Saito K."/>
            <person name="San Clemente H."/>
            <person name="Shapiro H."/>
            <person name="van Tuinen D."/>
            <person name="Becard G."/>
            <person name="Bonfante P."/>
            <person name="Paszkowski U."/>
            <person name="Shachar-Hill Y."/>
            <person name="Young J.P."/>
            <person name="Sanders I.R."/>
            <person name="Henrissat B."/>
            <person name="Rensing S.A."/>
            <person name="Grigoriev I.V."/>
            <person name="Corradi N."/>
            <person name="Roux C."/>
            <person name="Martin F."/>
        </authorList>
    </citation>
    <scope>NUCLEOTIDE SEQUENCE</scope>
    <source>
        <strain evidence="1">DAOM 197198</strain>
    </source>
</reference>
<dbReference type="EMBL" id="KI279690">
    <property type="protein sequence ID" value="ESA17916.1"/>
    <property type="molecule type" value="Genomic_DNA"/>
</dbReference>
<accession>U9UQP1</accession>
<protein>
    <submittedName>
        <fullName evidence="1">Uncharacterized protein</fullName>
    </submittedName>
</protein>
<sequence length="114" mass="14095">MTYLSSFMILNNDNVLLNEECYIRKNNDWVLNEIIDKDKFIGYVSYKNKRYQFSHYFRWKFIMKKMKWKGMQIYEIFSSNGPMTQMWADDQLKVLIDDSMRCNFWKSLLWRVIT</sequence>
<name>U9UQP1_RHIID</name>
<proteinExistence type="predicted"/>
<dbReference type="AlphaFoldDB" id="U9UQP1"/>
<dbReference type="HOGENOM" id="CLU_2122337_0_0_1"/>
<evidence type="ECO:0000313" key="1">
    <source>
        <dbReference type="EMBL" id="ESA17916.1"/>
    </source>
</evidence>
<gene>
    <name evidence="1" type="ORF">GLOINDRAFT_93675</name>
</gene>
<dbReference type="VEuPathDB" id="FungiDB:RhiirFUN_026161"/>
<organism evidence="1">
    <name type="scientific">Rhizophagus irregularis (strain DAOM 181602 / DAOM 197198 / MUCL 43194)</name>
    <name type="common">Arbuscular mycorrhizal fungus</name>
    <name type="synonym">Glomus intraradices</name>
    <dbReference type="NCBI Taxonomy" id="747089"/>
    <lineage>
        <taxon>Eukaryota</taxon>
        <taxon>Fungi</taxon>
        <taxon>Fungi incertae sedis</taxon>
        <taxon>Mucoromycota</taxon>
        <taxon>Glomeromycotina</taxon>
        <taxon>Glomeromycetes</taxon>
        <taxon>Glomerales</taxon>
        <taxon>Glomeraceae</taxon>
        <taxon>Rhizophagus</taxon>
    </lineage>
</organism>